<accession>A0AAD4NQU2</accession>
<dbReference type="Proteomes" id="UP001199106">
    <property type="component" value="Unassembled WGS sequence"/>
</dbReference>
<organism evidence="2 3">
    <name type="scientific">Alternaria panax</name>
    <dbReference type="NCBI Taxonomy" id="48097"/>
    <lineage>
        <taxon>Eukaryota</taxon>
        <taxon>Fungi</taxon>
        <taxon>Dikarya</taxon>
        <taxon>Ascomycota</taxon>
        <taxon>Pezizomycotina</taxon>
        <taxon>Dothideomycetes</taxon>
        <taxon>Pleosporomycetidae</taxon>
        <taxon>Pleosporales</taxon>
        <taxon>Pleosporineae</taxon>
        <taxon>Pleosporaceae</taxon>
        <taxon>Alternaria</taxon>
        <taxon>Alternaria sect. Panax</taxon>
    </lineage>
</organism>
<dbReference type="AlphaFoldDB" id="A0AAD4NQU2"/>
<keyword evidence="3" id="KW-1185">Reference proteome</keyword>
<reference evidence="2" key="1">
    <citation type="submission" date="2021-07" db="EMBL/GenBank/DDBJ databases">
        <title>Genome Resource of American Ginseng Black Spot Pathogen Alternaria panax.</title>
        <authorList>
            <person name="Qiu C."/>
            <person name="Wang W."/>
            <person name="Liu Z."/>
        </authorList>
    </citation>
    <scope>NUCLEOTIDE SEQUENCE</scope>
    <source>
        <strain evidence="2">BNCC115425</strain>
    </source>
</reference>
<keyword evidence="2" id="KW-0012">Acyltransferase</keyword>
<gene>
    <name evidence="2" type="ORF">G6011_10533</name>
</gene>
<keyword evidence="2" id="KW-0808">Transferase</keyword>
<proteinExistence type="predicted"/>
<dbReference type="EC" id="2.3.1.-" evidence="2"/>
<dbReference type="EMBL" id="JAANER010000003">
    <property type="protein sequence ID" value="KAG9191799.1"/>
    <property type="molecule type" value="Genomic_DNA"/>
</dbReference>
<comment type="caution">
    <text evidence="2">The sequence shown here is derived from an EMBL/GenBank/DDBJ whole genome shotgun (WGS) entry which is preliminary data.</text>
</comment>
<protein>
    <submittedName>
        <fullName evidence="2">N-acetyltransferase</fullName>
        <ecNumber evidence="2">2.3.1.-</ecNumber>
    </submittedName>
</protein>
<evidence type="ECO:0000313" key="2">
    <source>
        <dbReference type="EMBL" id="KAG9191799.1"/>
    </source>
</evidence>
<evidence type="ECO:0000256" key="1">
    <source>
        <dbReference type="SAM" id="MobiDB-lite"/>
    </source>
</evidence>
<dbReference type="GO" id="GO:0016746">
    <property type="term" value="F:acyltransferase activity"/>
    <property type="evidence" value="ECO:0007669"/>
    <property type="project" value="UniProtKB-KW"/>
</dbReference>
<sequence length="408" mass="46445">MPPHCLPRTAQSLTRPSRLMPGGWTCRPTPCLSRTRPSLRAQCRHASARVPGRILRGRHLGPTRQDAHQTFRLRKEETATQLPLSPLLDPVVVAERARFEQTKERPRFARFTPLQKKLWMNPFAHALASPVRQCRATTVLLPAAFLVSLHARPHPTTKDPWLLPVSLTTEKKHLGPPFHFVARHLIAAHMGKKKAWERALYARMSEKLGGHNLKKMVWREDMPDFLTDIMRKRVGSKLSWNFGFRGRLIPVASPRTEDIEGVEDVSCVLIFRSLCTRADDLQKQVDANTIELEKWSNYFTKSFASKLDPHAAPDVTHLSPHWYTGPVISRLQPRVQFPELEFHTTVWRGKKVAVYSLTDLLGEDKAQELIQGSQYAGERCVVIKAARHNVPVEILLMQLQAYIAQPGP</sequence>
<evidence type="ECO:0000313" key="3">
    <source>
        <dbReference type="Proteomes" id="UP001199106"/>
    </source>
</evidence>
<feature type="region of interest" description="Disordered" evidence="1">
    <location>
        <begin position="1"/>
        <end position="21"/>
    </location>
</feature>
<name>A0AAD4NQU2_9PLEO</name>